<sequence>MNINNRFYWEIDPIEIVKNNTTLLKFENTSRNDILLQINTLIDLYKKESKTIVYFIEKINKENFFYNIEKILEKEALLSEIYFYLIDYDWNYNEGGEDIVKIIQNDYLRDYYWKFENLEEKGYPKLLVNVLNRNIPRTKRMSTNHIY</sequence>
<dbReference type="EMBL" id="QOVC01000022">
    <property type="protein sequence ID" value="KAA0685342.1"/>
    <property type="molecule type" value="Genomic_DNA"/>
</dbReference>
<organism evidence="1 2">
    <name type="scientific">Enterococcus faecium</name>
    <name type="common">Streptococcus faecium</name>
    <dbReference type="NCBI Taxonomy" id="1352"/>
    <lineage>
        <taxon>Bacteria</taxon>
        <taxon>Bacillati</taxon>
        <taxon>Bacillota</taxon>
        <taxon>Bacilli</taxon>
        <taxon>Lactobacillales</taxon>
        <taxon>Enterococcaceae</taxon>
        <taxon>Enterococcus</taxon>
    </lineage>
</organism>
<dbReference type="Proteomes" id="UP000448762">
    <property type="component" value="Unassembled WGS sequence"/>
</dbReference>
<protein>
    <submittedName>
        <fullName evidence="1">Uncharacterized protein</fullName>
    </submittedName>
</protein>
<name>A0A7V7GK63_ENTFC</name>
<proteinExistence type="predicted"/>
<evidence type="ECO:0000313" key="1">
    <source>
        <dbReference type="EMBL" id="KAA0685342.1"/>
    </source>
</evidence>
<accession>A0A7V7GK63</accession>
<dbReference type="AlphaFoldDB" id="A0A7V7GK63"/>
<comment type="caution">
    <text evidence="1">The sequence shown here is derived from an EMBL/GenBank/DDBJ whole genome shotgun (WGS) entry which is preliminary data.</text>
</comment>
<dbReference type="RefSeq" id="WP_149558500.1">
    <property type="nucleotide sequence ID" value="NZ_JADBCB010000021.1"/>
</dbReference>
<evidence type="ECO:0000313" key="2">
    <source>
        <dbReference type="Proteomes" id="UP000448762"/>
    </source>
</evidence>
<reference evidence="1 2" key="1">
    <citation type="submission" date="2018-07" db="EMBL/GenBank/DDBJ databases">
        <title>High quality draft genome sequencing of Enterococcus faecium exhibiting probiotic potential isolated from mucus of freshwater fish.</title>
        <authorList>
            <person name="El-Jeni R."/>
            <person name="Ghedira K."/>
            <person name="Abdelhak S."/>
            <person name="El-Bour M."/>
            <person name="Bouhaouala-Zahar B."/>
        </authorList>
    </citation>
    <scope>NUCLEOTIDE SEQUENCE [LARGE SCALE GENOMIC DNA]</scope>
    <source>
        <strain evidence="1 2">R.A73</strain>
    </source>
</reference>
<gene>
    <name evidence="1" type="ORF">DTX73_14625</name>
</gene>